<dbReference type="AlphaFoldDB" id="A0A9D1CZD9"/>
<evidence type="ECO:0008006" key="3">
    <source>
        <dbReference type="Google" id="ProtNLM"/>
    </source>
</evidence>
<organism evidence="1 2">
    <name type="scientific">Candidatus Coprosoma intestinipullorum</name>
    <dbReference type="NCBI Taxonomy" id="2840752"/>
    <lineage>
        <taxon>Bacteria</taxon>
        <taxon>Bacillati</taxon>
        <taxon>Bacillota</taxon>
        <taxon>Bacillota incertae sedis</taxon>
        <taxon>Candidatus Coprosoma</taxon>
    </lineage>
</organism>
<sequence>MDNIEKNENGDVLIKGKEMVIDKPININGDLLVCHDLTIDGGDVLVSGDVYVKGTLTLKNGSLLIGGYLFTPRRIIEYGCNIKEEYEFDEEPDIKTCSKSFIKKLLRK</sequence>
<dbReference type="Proteomes" id="UP000886786">
    <property type="component" value="Unassembled WGS sequence"/>
</dbReference>
<name>A0A9D1CZD9_9FIRM</name>
<dbReference type="EMBL" id="DVFV01000138">
    <property type="protein sequence ID" value="HIQ91549.1"/>
    <property type="molecule type" value="Genomic_DNA"/>
</dbReference>
<reference evidence="1" key="2">
    <citation type="journal article" date="2021" name="PeerJ">
        <title>Extensive microbial diversity within the chicken gut microbiome revealed by metagenomics and culture.</title>
        <authorList>
            <person name="Gilroy R."/>
            <person name="Ravi A."/>
            <person name="Getino M."/>
            <person name="Pursley I."/>
            <person name="Horton D.L."/>
            <person name="Alikhan N.F."/>
            <person name="Baker D."/>
            <person name="Gharbi K."/>
            <person name="Hall N."/>
            <person name="Watson M."/>
            <person name="Adriaenssens E.M."/>
            <person name="Foster-Nyarko E."/>
            <person name="Jarju S."/>
            <person name="Secka A."/>
            <person name="Antonio M."/>
            <person name="Oren A."/>
            <person name="Chaudhuri R.R."/>
            <person name="La Ragione R."/>
            <person name="Hildebrand F."/>
            <person name="Pallen M.J."/>
        </authorList>
    </citation>
    <scope>NUCLEOTIDE SEQUENCE</scope>
    <source>
        <strain evidence="1">CHK147-3167</strain>
    </source>
</reference>
<proteinExistence type="predicted"/>
<evidence type="ECO:0000313" key="1">
    <source>
        <dbReference type="EMBL" id="HIQ91549.1"/>
    </source>
</evidence>
<gene>
    <name evidence="1" type="ORF">IAB27_08070</name>
</gene>
<reference evidence="1" key="1">
    <citation type="submission" date="2020-10" db="EMBL/GenBank/DDBJ databases">
        <authorList>
            <person name="Gilroy R."/>
        </authorList>
    </citation>
    <scope>NUCLEOTIDE SEQUENCE</scope>
    <source>
        <strain evidence="1">CHK147-3167</strain>
    </source>
</reference>
<protein>
    <recommendedName>
        <fullName evidence="3">Polymer-forming cytoskeletal protein</fullName>
    </recommendedName>
</protein>
<evidence type="ECO:0000313" key="2">
    <source>
        <dbReference type="Proteomes" id="UP000886786"/>
    </source>
</evidence>
<accession>A0A9D1CZD9</accession>
<comment type="caution">
    <text evidence="1">The sequence shown here is derived from an EMBL/GenBank/DDBJ whole genome shotgun (WGS) entry which is preliminary data.</text>
</comment>